<name>A0ABY9C4Y8_VITVI</name>
<evidence type="ECO:0000313" key="4">
    <source>
        <dbReference type="Proteomes" id="UP001227230"/>
    </source>
</evidence>
<feature type="transmembrane region" description="Helical" evidence="1">
    <location>
        <begin position="102"/>
        <end position="123"/>
    </location>
</feature>
<reference evidence="3 4" key="1">
    <citation type="journal article" date="2023" name="Hortic Res">
        <title>The complete reference genome for grapevine (Vitis vinifera L.) genetics and breeding.</title>
        <authorList>
            <person name="Shi X."/>
            <person name="Cao S."/>
            <person name="Wang X."/>
            <person name="Huang S."/>
            <person name="Wang Y."/>
            <person name="Liu Z."/>
            <person name="Liu W."/>
            <person name="Leng X."/>
            <person name="Peng Y."/>
            <person name="Wang N."/>
            <person name="Wang Y."/>
            <person name="Ma Z."/>
            <person name="Xu X."/>
            <person name="Zhang F."/>
            <person name="Xue H."/>
            <person name="Zhong H."/>
            <person name="Wang Y."/>
            <person name="Zhang K."/>
            <person name="Velt A."/>
            <person name="Avia K."/>
            <person name="Holtgrawe D."/>
            <person name="Grimplet J."/>
            <person name="Matus J.T."/>
            <person name="Ware D."/>
            <person name="Wu X."/>
            <person name="Wang H."/>
            <person name="Liu C."/>
            <person name="Fang Y."/>
            <person name="Rustenholz C."/>
            <person name="Cheng Z."/>
            <person name="Xiao H."/>
            <person name="Zhou Y."/>
        </authorList>
    </citation>
    <scope>NUCLEOTIDE SEQUENCE [LARGE SCALE GENOMIC DNA]</scope>
    <source>
        <strain evidence="4">cv. Pinot noir / PN40024</strain>
        <tissue evidence="3">Leaf</tissue>
    </source>
</reference>
<keyword evidence="1" id="KW-0472">Membrane</keyword>
<feature type="domain" description="PGG" evidence="2">
    <location>
        <begin position="96"/>
        <end position="129"/>
    </location>
</feature>
<dbReference type="PANTHER" id="PTHR24177:SF103">
    <property type="entry name" value="PGG DOMAIN-CONTAINING PROTEIN"/>
    <property type="match status" value="1"/>
</dbReference>
<organism evidence="3 4">
    <name type="scientific">Vitis vinifera</name>
    <name type="common">Grape</name>
    <dbReference type="NCBI Taxonomy" id="29760"/>
    <lineage>
        <taxon>Eukaryota</taxon>
        <taxon>Viridiplantae</taxon>
        <taxon>Streptophyta</taxon>
        <taxon>Embryophyta</taxon>
        <taxon>Tracheophyta</taxon>
        <taxon>Spermatophyta</taxon>
        <taxon>Magnoliopsida</taxon>
        <taxon>eudicotyledons</taxon>
        <taxon>Gunneridae</taxon>
        <taxon>Pentapetalae</taxon>
        <taxon>rosids</taxon>
        <taxon>Vitales</taxon>
        <taxon>Vitaceae</taxon>
        <taxon>Viteae</taxon>
        <taxon>Vitis</taxon>
    </lineage>
</organism>
<protein>
    <recommendedName>
        <fullName evidence="2">PGG domain-containing protein</fullName>
    </recommendedName>
</protein>
<accession>A0ABY9C4Y8</accession>
<evidence type="ECO:0000313" key="3">
    <source>
        <dbReference type="EMBL" id="WJZ90091.1"/>
    </source>
</evidence>
<proteinExistence type="predicted"/>
<evidence type="ECO:0000259" key="2">
    <source>
        <dbReference type="Pfam" id="PF13962"/>
    </source>
</evidence>
<keyword evidence="1" id="KW-0812">Transmembrane</keyword>
<evidence type="ECO:0000256" key="1">
    <source>
        <dbReference type="SAM" id="Phobius"/>
    </source>
</evidence>
<keyword evidence="4" id="KW-1185">Reference proteome</keyword>
<dbReference type="PANTHER" id="PTHR24177">
    <property type="entry name" value="CASKIN"/>
    <property type="match status" value="1"/>
</dbReference>
<gene>
    <name evidence="3" type="ORF">VitviT2T_009264</name>
</gene>
<dbReference type="InterPro" id="IPR026961">
    <property type="entry name" value="PGG_dom"/>
</dbReference>
<feature type="transmembrane region" description="Helical" evidence="1">
    <location>
        <begin position="38"/>
        <end position="71"/>
    </location>
</feature>
<dbReference type="EMBL" id="CP126654">
    <property type="protein sequence ID" value="WJZ90091.1"/>
    <property type="molecule type" value="Genomic_DNA"/>
</dbReference>
<sequence>MAIHGIDSGRKNIVLLPMEDGHSHLYELLLKIYILNDILYLVGWMIKGIVHCILLLCLLVIIFALSLCCIWEIKWYKTIKHIFSHEHEDLVRKGGQWLARKANSCLVVATLIATVAFTTSAAVPGGTKKTALHIFAIAL</sequence>
<dbReference type="Pfam" id="PF13962">
    <property type="entry name" value="PGG"/>
    <property type="match status" value="1"/>
</dbReference>
<dbReference type="Proteomes" id="UP001227230">
    <property type="component" value="Chromosome 7"/>
</dbReference>
<keyword evidence="1" id="KW-1133">Transmembrane helix</keyword>